<evidence type="ECO:0000313" key="2">
    <source>
        <dbReference type="EMBL" id="CAB4719062.1"/>
    </source>
</evidence>
<dbReference type="Gene3D" id="3.30.390.30">
    <property type="match status" value="1"/>
</dbReference>
<dbReference type="InterPro" id="IPR016156">
    <property type="entry name" value="FAD/NAD-linked_Rdtase_dimer_sf"/>
</dbReference>
<evidence type="ECO:0000259" key="1">
    <source>
        <dbReference type="Pfam" id="PF14759"/>
    </source>
</evidence>
<dbReference type="EMBL" id="CAEZXS010000326">
    <property type="protein sequence ID" value="CAB4719062.1"/>
    <property type="molecule type" value="Genomic_DNA"/>
</dbReference>
<protein>
    <submittedName>
        <fullName evidence="2">Unannotated protein</fullName>
    </submittedName>
</protein>
<gene>
    <name evidence="2" type="ORF">UFOPK2582_01835</name>
</gene>
<dbReference type="Pfam" id="PF14759">
    <property type="entry name" value="Reductase_C"/>
    <property type="match status" value="1"/>
</dbReference>
<feature type="domain" description="Reductase C-terminal" evidence="1">
    <location>
        <begin position="1"/>
        <end position="60"/>
    </location>
</feature>
<name>A0A6J6R7A8_9ZZZZ</name>
<dbReference type="SUPFAM" id="SSF55424">
    <property type="entry name" value="FAD/NAD-linked reductases, dimerisation (C-terminal) domain"/>
    <property type="match status" value="1"/>
</dbReference>
<accession>A0A6J6R7A8</accession>
<proteinExistence type="predicted"/>
<organism evidence="2">
    <name type="scientific">freshwater metagenome</name>
    <dbReference type="NCBI Taxonomy" id="449393"/>
    <lineage>
        <taxon>unclassified sequences</taxon>
        <taxon>metagenomes</taxon>
        <taxon>ecological metagenomes</taxon>
    </lineage>
</organism>
<sequence length="66" mass="7352">MAGRPSSSDEIIIPDGSIEEQRFVALFRRGDMCTGVLGVNRPRHVMQVRMKLTESLSWDSALSVFA</sequence>
<reference evidence="2" key="1">
    <citation type="submission" date="2020-05" db="EMBL/GenBank/DDBJ databases">
        <authorList>
            <person name="Chiriac C."/>
            <person name="Salcher M."/>
            <person name="Ghai R."/>
            <person name="Kavagutti S V."/>
        </authorList>
    </citation>
    <scope>NUCLEOTIDE SEQUENCE</scope>
</reference>
<dbReference type="AlphaFoldDB" id="A0A6J6R7A8"/>
<dbReference type="InterPro" id="IPR028202">
    <property type="entry name" value="Reductase_C"/>
</dbReference>